<organism evidence="2 3">
    <name type="scientific">Dioszegia hungarica</name>
    <dbReference type="NCBI Taxonomy" id="4972"/>
    <lineage>
        <taxon>Eukaryota</taxon>
        <taxon>Fungi</taxon>
        <taxon>Dikarya</taxon>
        <taxon>Basidiomycota</taxon>
        <taxon>Agaricomycotina</taxon>
        <taxon>Tremellomycetes</taxon>
        <taxon>Tremellales</taxon>
        <taxon>Bulleribasidiaceae</taxon>
        <taxon>Dioszegia</taxon>
    </lineage>
</organism>
<dbReference type="EMBL" id="JAKWFO010000006">
    <property type="protein sequence ID" value="KAI9634808.1"/>
    <property type="molecule type" value="Genomic_DNA"/>
</dbReference>
<dbReference type="Proteomes" id="UP001164286">
    <property type="component" value="Unassembled WGS sequence"/>
</dbReference>
<proteinExistence type="predicted"/>
<feature type="compositionally biased region" description="Pro residues" evidence="1">
    <location>
        <begin position="44"/>
        <end position="54"/>
    </location>
</feature>
<name>A0AA38H6D0_9TREE</name>
<evidence type="ECO:0000256" key="1">
    <source>
        <dbReference type="SAM" id="MobiDB-lite"/>
    </source>
</evidence>
<dbReference type="GeneID" id="77726649"/>
<sequence length="311" mass="32687">MQLSFDPLQILNSAMSSAAQIPVTASSPAAQTLPIDTADGAPTPSGPSSPPPVLTFPVSAPAWAKENTSLTLSDSSEAKMTRWAQGCQAIFAGFVVSAHLQHLSPTIANFGGTAQMEMIRSTLECIQDEMDNRRDEGKGNGTGDGAVAAVSASAPQSDFAGRSESAGVGAVETAQEGTRALETLHAVLSRPDNRYTRAISPPIPGAIRPTQLQLRVQAEEARSVPAPEPEERAQAQVQVHAQAPTWPEQGEGGDGARVKVSEMEEGAGIRILEQEWKLTGKGPGAGAKVFDVRQDGRIAPPHQGAAKWWNM</sequence>
<evidence type="ECO:0000313" key="3">
    <source>
        <dbReference type="Proteomes" id="UP001164286"/>
    </source>
</evidence>
<dbReference type="RefSeq" id="XP_052944585.1">
    <property type="nucleotide sequence ID" value="XM_053087444.1"/>
</dbReference>
<accession>A0AA38H6D0</accession>
<gene>
    <name evidence="2" type="ORF">MKK02DRAFT_27950</name>
</gene>
<reference evidence="2" key="1">
    <citation type="journal article" date="2022" name="G3 (Bethesda)">
        <title>High quality genome of the basidiomycete yeast Dioszegia hungarica PDD-24b-2 isolated from cloud water.</title>
        <authorList>
            <person name="Jarrige D."/>
            <person name="Haridas S."/>
            <person name="Bleykasten-Grosshans C."/>
            <person name="Joly M."/>
            <person name="Nadalig T."/>
            <person name="Sancelme M."/>
            <person name="Vuilleumier S."/>
            <person name="Grigoriev I.V."/>
            <person name="Amato P."/>
            <person name="Bringel F."/>
        </authorList>
    </citation>
    <scope>NUCLEOTIDE SEQUENCE</scope>
    <source>
        <strain evidence="2">PDD-24b-2</strain>
    </source>
</reference>
<protein>
    <submittedName>
        <fullName evidence="2">Uncharacterized protein</fullName>
    </submittedName>
</protein>
<evidence type="ECO:0000313" key="2">
    <source>
        <dbReference type="EMBL" id="KAI9634808.1"/>
    </source>
</evidence>
<comment type="caution">
    <text evidence="2">The sequence shown here is derived from an EMBL/GenBank/DDBJ whole genome shotgun (WGS) entry which is preliminary data.</text>
</comment>
<feature type="region of interest" description="Disordered" evidence="1">
    <location>
        <begin position="33"/>
        <end position="54"/>
    </location>
</feature>
<keyword evidence="3" id="KW-1185">Reference proteome</keyword>
<dbReference type="AlphaFoldDB" id="A0AA38H6D0"/>